<keyword evidence="2" id="KW-0238">DNA-binding</keyword>
<accession>A0A645HSU6</accession>
<dbReference type="InterPro" id="IPR011711">
    <property type="entry name" value="GntR_C"/>
</dbReference>
<evidence type="ECO:0000256" key="2">
    <source>
        <dbReference type="ARBA" id="ARBA00023125"/>
    </source>
</evidence>
<evidence type="ECO:0000259" key="4">
    <source>
        <dbReference type="Pfam" id="PF07729"/>
    </source>
</evidence>
<organism evidence="5">
    <name type="scientific">bioreactor metagenome</name>
    <dbReference type="NCBI Taxonomy" id="1076179"/>
    <lineage>
        <taxon>unclassified sequences</taxon>
        <taxon>metagenomes</taxon>
        <taxon>ecological metagenomes</taxon>
    </lineage>
</organism>
<dbReference type="SUPFAM" id="SSF48008">
    <property type="entry name" value="GntR ligand-binding domain-like"/>
    <property type="match status" value="1"/>
</dbReference>
<dbReference type="Pfam" id="PF07729">
    <property type="entry name" value="FCD"/>
    <property type="match status" value="1"/>
</dbReference>
<evidence type="ECO:0000256" key="3">
    <source>
        <dbReference type="ARBA" id="ARBA00023163"/>
    </source>
</evidence>
<reference evidence="5" key="1">
    <citation type="submission" date="2019-08" db="EMBL/GenBank/DDBJ databases">
        <authorList>
            <person name="Kucharzyk K."/>
            <person name="Murdoch R.W."/>
            <person name="Higgins S."/>
            <person name="Loffler F."/>
        </authorList>
    </citation>
    <scope>NUCLEOTIDE SEQUENCE</scope>
</reference>
<dbReference type="Gene3D" id="1.20.120.530">
    <property type="entry name" value="GntR ligand-binding domain-like"/>
    <property type="match status" value="1"/>
</dbReference>
<dbReference type="EMBL" id="VSSQ01099640">
    <property type="protein sequence ID" value="MPN42125.1"/>
    <property type="molecule type" value="Genomic_DNA"/>
</dbReference>
<proteinExistence type="predicted"/>
<sequence>MSHNTVLCKMLDELQVHSERLFYYTKYRTHGVETFIKGFREIIEALKEKDEEKAARYAIEHLESYLEVIKAYLF</sequence>
<protein>
    <recommendedName>
        <fullName evidence="4">GntR C-terminal domain-containing protein</fullName>
    </recommendedName>
</protein>
<dbReference type="GO" id="GO:0003677">
    <property type="term" value="F:DNA binding"/>
    <property type="evidence" value="ECO:0007669"/>
    <property type="project" value="UniProtKB-KW"/>
</dbReference>
<dbReference type="AlphaFoldDB" id="A0A645HSU6"/>
<evidence type="ECO:0000256" key="1">
    <source>
        <dbReference type="ARBA" id="ARBA00023015"/>
    </source>
</evidence>
<keyword evidence="3" id="KW-0804">Transcription</keyword>
<dbReference type="InterPro" id="IPR008920">
    <property type="entry name" value="TF_FadR/GntR_C"/>
</dbReference>
<keyword evidence="1" id="KW-0805">Transcription regulation</keyword>
<name>A0A645HSU6_9ZZZZ</name>
<gene>
    <name evidence="5" type="ORF">SDC9_189681</name>
</gene>
<comment type="caution">
    <text evidence="5">The sequence shown here is derived from an EMBL/GenBank/DDBJ whole genome shotgun (WGS) entry which is preliminary data.</text>
</comment>
<feature type="domain" description="GntR C-terminal" evidence="4">
    <location>
        <begin position="1"/>
        <end position="63"/>
    </location>
</feature>
<evidence type="ECO:0000313" key="5">
    <source>
        <dbReference type="EMBL" id="MPN42125.1"/>
    </source>
</evidence>